<proteinExistence type="predicted"/>
<dbReference type="Pfam" id="PF13568">
    <property type="entry name" value="OMP_b-brl_2"/>
    <property type="match status" value="1"/>
</dbReference>
<dbReference type="Proteomes" id="UP000672011">
    <property type="component" value="Chromosome"/>
</dbReference>
<accession>A0ABX7XE19</accession>
<dbReference type="InterPro" id="IPR036709">
    <property type="entry name" value="Autotransporte_beta_dom_sf"/>
</dbReference>
<dbReference type="EMBL" id="CP072842">
    <property type="protein sequence ID" value="QTV06125.1"/>
    <property type="molecule type" value="Genomic_DNA"/>
</dbReference>
<organism evidence="2 3">
    <name type="scientific">Faecalibacter bovis</name>
    <dbReference type="NCBI Taxonomy" id="2898187"/>
    <lineage>
        <taxon>Bacteria</taxon>
        <taxon>Pseudomonadati</taxon>
        <taxon>Bacteroidota</taxon>
        <taxon>Flavobacteriia</taxon>
        <taxon>Flavobacteriales</taxon>
        <taxon>Weeksellaceae</taxon>
        <taxon>Faecalibacter</taxon>
    </lineage>
</organism>
<evidence type="ECO:0000313" key="3">
    <source>
        <dbReference type="Proteomes" id="UP000672011"/>
    </source>
</evidence>
<dbReference type="InterPro" id="IPR025665">
    <property type="entry name" value="Beta-barrel_OMP_2"/>
</dbReference>
<gene>
    <name evidence="2" type="ORF">J9309_01935</name>
</gene>
<keyword evidence="3" id="KW-1185">Reference proteome</keyword>
<sequence>MNFAQNSYAVKIGAQTTGINNAIKGDNQNGFGAYVGVSTDFKLDDKFSFQPEILYSYQTFNNVNINLHELTGAPLYDNNYPRFDENYKVHFIKLPLLLKYQPKKLYFEFGGEVGYNLSSKLKFEDHLNEYPTYSGKLDHVNKIQFAALLGSGYQIDEKLGIGLRVGWGLTKFIENYYIKNFNVSAGISYKIK</sequence>
<name>A0ABX7XE19_9FLAO</name>
<evidence type="ECO:0000313" key="2">
    <source>
        <dbReference type="EMBL" id="QTV06125.1"/>
    </source>
</evidence>
<protein>
    <submittedName>
        <fullName evidence="2">PorT family protein</fullName>
    </submittedName>
</protein>
<reference evidence="3" key="2">
    <citation type="submission" date="2021-04" db="EMBL/GenBank/DDBJ databases">
        <title>Taxonomy of Flavobacteriaceae bacterium ZY171143.</title>
        <authorList>
            <person name="Li F."/>
        </authorList>
    </citation>
    <scope>NUCLEOTIDE SEQUENCE [LARGE SCALE GENOMIC DNA]</scope>
    <source>
        <strain evidence="3">ZY171143</strain>
    </source>
</reference>
<dbReference type="SUPFAM" id="SSF103515">
    <property type="entry name" value="Autotransporter"/>
    <property type="match status" value="1"/>
</dbReference>
<feature type="domain" description="Outer membrane protein beta-barrel" evidence="1">
    <location>
        <begin position="3"/>
        <end position="173"/>
    </location>
</feature>
<evidence type="ECO:0000259" key="1">
    <source>
        <dbReference type="Pfam" id="PF13568"/>
    </source>
</evidence>
<reference evidence="2 3" key="1">
    <citation type="journal article" date="2021" name="Int. J. Syst. Evol. Microbiol.">
        <title>Faecalibacter bovis sp. nov., isolated from cow faeces.</title>
        <authorList>
            <person name="Li F."/>
            <person name="Zhao W."/>
            <person name="Hong Q."/>
            <person name="Shao Q."/>
            <person name="Song J."/>
            <person name="Yang S."/>
        </authorList>
    </citation>
    <scope>NUCLEOTIDE SEQUENCE [LARGE SCALE GENOMIC DNA]</scope>
    <source>
        <strain evidence="2 3">ZY171143</strain>
    </source>
</reference>